<accession>A0A371IP97</accession>
<organism evidence="2 3">
    <name type="scientific">Criibacterium bergeronii</name>
    <dbReference type="NCBI Taxonomy" id="1871336"/>
    <lineage>
        <taxon>Bacteria</taxon>
        <taxon>Bacillati</taxon>
        <taxon>Bacillota</taxon>
        <taxon>Clostridia</taxon>
        <taxon>Peptostreptococcales</taxon>
        <taxon>Filifactoraceae</taxon>
        <taxon>Criibacterium</taxon>
    </lineage>
</organism>
<proteinExistence type="predicted"/>
<dbReference type="RefSeq" id="WP_068911701.1">
    <property type="nucleotide sequence ID" value="NZ_MBEW02000001.1"/>
</dbReference>
<reference evidence="2 3" key="1">
    <citation type="journal article" date="2016" name="Genome Announc.">
        <title>Draft Genome Sequence of Criibacterium bergeronii gen. nov., sp. nov., Strain CCRI-22567T, Isolated from a Vaginal Sample from a Woman with Bacterial Vaginosis.</title>
        <authorList>
            <person name="Maheux A.F."/>
            <person name="Berube E."/>
            <person name="Boudreau D.K."/>
            <person name="Raymond F."/>
            <person name="Corbeil J."/>
            <person name="Roy P.H."/>
            <person name="Boissinot M."/>
            <person name="Omar R.F."/>
        </authorList>
    </citation>
    <scope>NUCLEOTIDE SEQUENCE [LARGE SCALE GENOMIC DNA]</scope>
    <source>
        <strain evidence="2 3">CCRI-22567</strain>
    </source>
</reference>
<dbReference type="AlphaFoldDB" id="A0A371IP97"/>
<feature type="compositionally biased region" description="Basic and acidic residues" evidence="1">
    <location>
        <begin position="243"/>
        <end position="258"/>
    </location>
</feature>
<dbReference type="Proteomes" id="UP000093352">
    <property type="component" value="Unassembled WGS sequence"/>
</dbReference>
<evidence type="ECO:0000256" key="1">
    <source>
        <dbReference type="SAM" id="MobiDB-lite"/>
    </source>
</evidence>
<protein>
    <submittedName>
        <fullName evidence="2">Uncharacterized protein</fullName>
    </submittedName>
</protein>
<sequence length="270" mass="31239">MGYDVSYHPISPEEMDKLYFSQLKLLKETGKSNISEIVKQRDFKGKEEYEDVIEEKYINVMDAAIKADTNEPFEKEHVFYLAVVQGLFHPYFYTRGTGFSILIEDIPSMKKYLTSWQDIKPMEIVNEVTNGIVENYSGGCYIGYDNVVKLLDDYENDKEIKNCIDEYYEQNSVTFIKALNYAKEHKVGLVEATEVIEPNPLDLKNTTTYSNLLNCDIEGALIYEETAFNQFANALKKEKELGLEKNEEKEENEKKDNSFVKGLKNLFGKH</sequence>
<comment type="caution">
    <text evidence="2">The sequence shown here is derived from an EMBL/GenBank/DDBJ whole genome shotgun (WGS) entry which is preliminary data.</text>
</comment>
<gene>
    <name evidence="2" type="ORF">BBG48_000910</name>
</gene>
<evidence type="ECO:0000313" key="2">
    <source>
        <dbReference type="EMBL" id="RDY22305.1"/>
    </source>
</evidence>
<keyword evidence="3" id="KW-1185">Reference proteome</keyword>
<name>A0A371IP97_9FIRM</name>
<dbReference type="EMBL" id="MBEW02000001">
    <property type="protein sequence ID" value="RDY22305.1"/>
    <property type="molecule type" value="Genomic_DNA"/>
</dbReference>
<feature type="region of interest" description="Disordered" evidence="1">
    <location>
        <begin position="243"/>
        <end position="270"/>
    </location>
</feature>
<evidence type="ECO:0000313" key="3">
    <source>
        <dbReference type="Proteomes" id="UP000093352"/>
    </source>
</evidence>